<dbReference type="AlphaFoldDB" id="N8ZHQ6"/>
<feature type="transmembrane region" description="Helical" evidence="1">
    <location>
        <begin position="229"/>
        <end position="250"/>
    </location>
</feature>
<feature type="transmembrane region" description="Helical" evidence="1">
    <location>
        <begin position="307"/>
        <end position="328"/>
    </location>
</feature>
<keyword evidence="1" id="KW-1133">Transmembrane helix</keyword>
<dbReference type="Proteomes" id="UP000013117">
    <property type="component" value="Unassembled WGS sequence"/>
</dbReference>
<dbReference type="GO" id="GO:0002098">
    <property type="term" value="P:tRNA wobble uridine modification"/>
    <property type="evidence" value="ECO:0007669"/>
    <property type="project" value="TreeGrafter"/>
</dbReference>
<protein>
    <recommendedName>
        <fullName evidence="2">G domain-containing protein</fullName>
    </recommendedName>
</protein>
<dbReference type="GeneID" id="84209647"/>
<organism evidence="3 4">
    <name type="scientific">Acinetobacter gerneri DSM 14967 = CIP 107464 = MTCC 9824</name>
    <dbReference type="NCBI Taxonomy" id="1120926"/>
    <lineage>
        <taxon>Bacteria</taxon>
        <taxon>Pseudomonadati</taxon>
        <taxon>Pseudomonadota</taxon>
        <taxon>Gammaproteobacteria</taxon>
        <taxon>Moraxellales</taxon>
        <taxon>Moraxellaceae</taxon>
        <taxon>Acinetobacter</taxon>
    </lineage>
</organism>
<name>N8ZHQ6_9GAMM</name>
<dbReference type="SUPFAM" id="SSF52540">
    <property type="entry name" value="P-loop containing nucleoside triphosphate hydrolases"/>
    <property type="match status" value="1"/>
</dbReference>
<gene>
    <name evidence="3" type="ORF">F960_02316</name>
</gene>
<feature type="transmembrane region" description="Helical" evidence="1">
    <location>
        <begin position="275"/>
        <end position="295"/>
    </location>
</feature>
<dbReference type="PANTHER" id="PTHR42714">
    <property type="entry name" value="TRNA MODIFICATION GTPASE GTPBP3"/>
    <property type="match status" value="1"/>
</dbReference>
<dbReference type="OrthoDB" id="238366at2"/>
<dbReference type="InterPro" id="IPR027417">
    <property type="entry name" value="P-loop_NTPase"/>
</dbReference>
<dbReference type="InterPro" id="IPR006073">
    <property type="entry name" value="GTP-bd"/>
</dbReference>
<keyword evidence="1" id="KW-0812">Transmembrane</keyword>
<feature type="domain" description="G" evidence="2">
    <location>
        <begin position="32"/>
        <end position="142"/>
    </location>
</feature>
<accession>N8ZHQ6</accession>
<dbReference type="GO" id="GO:0005737">
    <property type="term" value="C:cytoplasm"/>
    <property type="evidence" value="ECO:0007669"/>
    <property type="project" value="TreeGrafter"/>
</dbReference>
<dbReference type="Pfam" id="PF01926">
    <property type="entry name" value="MMR_HSR1"/>
    <property type="match status" value="1"/>
</dbReference>
<evidence type="ECO:0000313" key="4">
    <source>
        <dbReference type="Proteomes" id="UP000013117"/>
    </source>
</evidence>
<dbReference type="EMBL" id="APPN01000069">
    <property type="protein sequence ID" value="ENV33289.1"/>
    <property type="molecule type" value="Genomic_DNA"/>
</dbReference>
<dbReference type="GO" id="GO:0005525">
    <property type="term" value="F:GTP binding"/>
    <property type="evidence" value="ECO:0007669"/>
    <property type="project" value="InterPro"/>
</dbReference>
<dbReference type="GO" id="GO:0030488">
    <property type="term" value="P:tRNA methylation"/>
    <property type="evidence" value="ECO:0007669"/>
    <property type="project" value="TreeGrafter"/>
</dbReference>
<dbReference type="STRING" id="202952.GCA_000747725_02298"/>
<dbReference type="RefSeq" id="WP_004863567.1">
    <property type="nucleotide sequence ID" value="NZ_ASYY01000087.1"/>
</dbReference>
<dbReference type="Gene3D" id="3.40.50.300">
    <property type="entry name" value="P-loop containing nucleotide triphosphate hydrolases"/>
    <property type="match status" value="1"/>
</dbReference>
<proteinExistence type="predicted"/>
<evidence type="ECO:0000259" key="2">
    <source>
        <dbReference type="Pfam" id="PF01926"/>
    </source>
</evidence>
<dbReference type="HOGENOM" id="CLU_726894_0_0_6"/>
<dbReference type="eggNOG" id="COG0699">
    <property type="taxonomic scope" value="Bacteria"/>
</dbReference>
<comment type="caution">
    <text evidence="3">The sequence shown here is derived from an EMBL/GenBank/DDBJ whole genome shotgun (WGS) entry which is preliminary data.</text>
</comment>
<evidence type="ECO:0000256" key="1">
    <source>
        <dbReference type="SAM" id="Phobius"/>
    </source>
</evidence>
<sequence length="380" mass="41541">MNANISFNSDDVEAETQKKLEDIEQNLAKKVTVAVVGNVSAGKSSLLNALFHKTRKEVLASVGAISGVTTKVKRFALSKNVEIMDSPGLGDILDENSAETRQAMLDIDIGILVVSGSADTAQKQHFDLLKEHSKQVFVVLNKIDIYDRQKSSIPKVVAQWQEALGLTENEEIFQTCTFGYDPDSDEDTELDIRGVDGLREKILDFLKQYGKDLILAREMEHKSVLARRIIYGALAAVGVEAFIPGSALYITGTQAAAIMSIHYVYTGEVLSKKSAVAIIPLFASQSIGSSIFLIAKSFLPPTGILDVAAAGVAIVVTLAMLSAVNWVYENGYNLDDKSELKEQFNKFKKLLDHIGAKEIARIILSRDATAIMDLIKKFVK</sequence>
<dbReference type="PATRIC" id="fig|1120926.3.peg.2235"/>
<reference evidence="3 4" key="1">
    <citation type="submission" date="2013-02" db="EMBL/GenBank/DDBJ databases">
        <title>The Genome Sequence of Acinetobacter gerneri CIP 107464.</title>
        <authorList>
            <consortium name="The Broad Institute Genome Sequencing Platform"/>
            <consortium name="The Broad Institute Genome Sequencing Center for Infectious Disease"/>
            <person name="Cerqueira G."/>
            <person name="Feldgarden M."/>
            <person name="Courvalin P."/>
            <person name="Perichon B."/>
            <person name="Grillot-Courvalin C."/>
            <person name="Clermont D."/>
            <person name="Rocha E."/>
            <person name="Yoon E.-J."/>
            <person name="Nemec A."/>
            <person name="Walker B."/>
            <person name="Young S.K."/>
            <person name="Zeng Q."/>
            <person name="Gargeya S."/>
            <person name="Fitzgerald M."/>
            <person name="Haas B."/>
            <person name="Abouelleil A."/>
            <person name="Alvarado L."/>
            <person name="Arachchi H.M."/>
            <person name="Berlin A.M."/>
            <person name="Chapman S.B."/>
            <person name="Dewar J."/>
            <person name="Goldberg J."/>
            <person name="Griggs A."/>
            <person name="Gujja S."/>
            <person name="Hansen M."/>
            <person name="Howarth C."/>
            <person name="Imamovic A."/>
            <person name="Larimer J."/>
            <person name="McCowan C."/>
            <person name="Murphy C."/>
            <person name="Neiman D."/>
            <person name="Pearson M."/>
            <person name="Priest M."/>
            <person name="Roberts A."/>
            <person name="Saif S."/>
            <person name="Shea T."/>
            <person name="Sisk P."/>
            <person name="Sykes S."/>
            <person name="Wortman J."/>
            <person name="Nusbaum C."/>
            <person name="Birren B."/>
        </authorList>
    </citation>
    <scope>NUCLEOTIDE SEQUENCE [LARGE SCALE GENOMIC DNA]</scope>
    <source>
        <strain evidence="3 4">CIP 107464</strain>
    </source>
</reference>
<dbReference type="PANTHER" id="PTHR42714:SF2">
    <property type="entry name" value="TRNA MODIFICATION GTPASE GTPBP3, MITOCHONDRIAL"/>
    <property type="match status" value="1"/>
</dbReference>
<evidence type="ECO:0000313" key="3">
    <source>
        <dbReference type="EMBL" id="ENV33289.1"/>
    </source>
</evidence>
<keyword evidence="4" id="KW-1185">Reference proteome</keyword>
<keyword evidence="1" id="KW-0472">Membrane</keyword>